<comment type="subcellular location">
    <subcellularLocation>
        <location evidence="1">Membrane</location>
        <topology evidence="1">Multi-pass membrane protein</topology>
    </subcellularLocation>
</comment>
<dbReference type="AlphaFoldDB" id="A0A1Y2DUP4"/>
<comment type="similarity">
    <text evidence="5">Belongs to the SAT4 family.</text>
</comment>
<dbReference type="OrthoDB" id="5329176at2759"/>
<dbReference type="GO" id="GO:0016020">
    <property type="term" value="C:membrane"/>
    <property type="evidence" value="ECO:0007669"/>
    <property type="project" value="UniProtKB-SubCell"/>
</dbReference>
<evidence type="ECO:0000256" key="3">
    <source>
        <dbReference type="ARBA" id="ARBA00022989"/>
    </source>
</evidence>
<evidence type="ECO:0000256" key="5">
    <source>
        <dbReference type="ARBA" id="ARBA00038359"/>
    </source>
</evidence>
<evidence type="ECO:0000256" key="4">
    <source>
        <dbReference type="ARBA" id="ARBA00023136"/>
    </source>
</evidence>
<protein>
    <recommendedName>
        <fullName evidence="7">Rhodopsin domain-containing protein</fullName>
    </recommendedName>
</protein>
<organism evidence="8 9">
    <name type="scientific">Pseudomassariella vexata</name>
    <dbReference type="NCBI Taxonomy" id="1141098"/>
    <lineage>
        <taxon>Eukaryota</taxon>
        <taxon>Fungi</taxon>
        <taxon>Dikarya</taxon>
        <taxon>Ascomycota</taxon>
        <taxon>Pezizomycotina</taxon>
        <taxon>Sordariomycetes</taxon>
        <taxon>Xylariomycetidae</taxon>
        <taxon>Amphisphaeriales</taxon>
        <taxon>Pseudomassariaceae</taxon>
        <taxon>Pseudomassariella</taxon>
    </lineage>
</organism>
<feature type="transmembrane region" description="Helical" evidence="6">
    <location>
        <begin position="142"/>
        <end position="166"/>
    </location>
</feature>
<feature type="transmembrane region" description="Helical" evidence="6">
    <location>
        <begin position="113"/>
        <end position="135"/>
    </location>
</feature>
<keyword evidence="4 6" id="KW-0472">Membrane</keyword>
<evidence type="ECO:0000259" key="7">
    <source>
        <dbReference type="Pfam" id="PF20684"/>
    </source>
</evidence>
<keyword evidence="2 6" id="KW-0812">Transmembrane</keyword>
<evidence type="ECO:0000256" key="1">
    <source>
        <dbReference type="ARBA" id="ARBA00004141"/>
    </source>
</evidence>
<dbReference type="RefSeq" id="XP_040714635.1">
    <property type="nucleotide sequence ID" value="XM_040865086.1"/>
</dbReference>
<dbReference type="Pfam" id="PF20684">
    <property type="entry name" value="Fung_rhodopsin"/>
    <property type="match status" value="1"/>
</dbReference>
<evidence type="ECO:0000256" key="2">
    <source>
        <dbReference type="ARBA" id="ARBA00022692"/>
    </source>
</evidence>
<name>A0A1Y2DUP4_9PEZI</name>
<keyword evidence="3 6" id="KW-1133">Transmembrane helix</keyword>
<feature type="domain" description="Rhodopsin" evidence="7">
    <location>
        <begin position="32"/>
        <end position="198"/>
    </location>
</feature>
<evidence type="ECO:0000256" key="6">
    <source>
        <dbReference type="SAM" id="Phobius"/>
    </source>
</evidence>
<comment type="caution">
    <text evidence="8">The sequence shown here is derived from an EMBL/GenBank/DDBJ whole genome shotgun (WGS) entry which is preliminary data.</text>
</comment>
<sequence>MTFIFPIEKSDQRSLVGCAVVFSIIPTVAVSLRILARRISNRKTDTSEFLVITALINVVGYHGLNIACVLVGGAGWHLREILERFEVESGSMTFLKLLCSDWRIGSADDGCSAIHRATSLALTKLAILSLYCNIFTVRRFVVIAYTTAIIILLWMIAVIVGGFLICQPVAFNWDPDTPGGHCGNPITLWLCTGIPILLPIWLFCYCQCLIYTDWN</sequence>
<proteinExistence type="inferred from homology"/>
<dbReference type="PANTHER" id="PTHR33048:SF57">
    <property type="entry name" value="INTEGRAL MEMBRANE PROTEIN-RELATED"/>
    <property type="match status" value="1"/>
</dbReference>
<feature type="transmembrane region" description="Helical" evidence="6">
    <location>
        <begin position="14"/>
        <end position="36"/>
    </location>
</feature>
<evidence type="ECO:0000313" key="9">
    <source>
        <dbReference type="Proteomes" id="UP000193689"/>
    </source>
</evidence>
<dbReference type="InterPro" id="IPR049326">
    <property type="entry name" value="Rhodopsin_dom_fungi"/>
</dbReference>
<dbReference type="InParanoid" id="A0A1Y2DUP4"/>
<evidence type="ECO:0000313" key="8">
    <source>
        <dbReference type="EMBL" id="ORY62978.1"/>
    </source>
</evidence>
<dbReference type="InterPro" id="IPR052337">
    <property type="entry name" value="SAT4-like"/>
</dbReference>
<feature type="transmembrane region" description="Helical" evidence="6">
    <location>
        <begin position="186"/>
        <end position="211"/>
    </location>
</feature>
<reference evidence="8 9" key="1">
    <citation type="submission" date="2016-07" db="EMBL/GenBank/DDBJ databases">
        <title>Pervasive Adenine N6-methylation of Active Genes in Fungi.</title>
        <authorList>
            <consortium name="DOE Joint Genome Institute"/>
            <person name="Mondo S.J."/>
            <person name="Dannebaum R.O."/>
            <person name="Kuo R.C."/>
            <person name="Labutti K."/>
            <person name="Haridas S."/>
            <person name="Kuo A."/>
            <person name="Salamov A."/>
            <person name="Ahrendt S.R."/>
            <person name="Lipzen A."/>
            <person name="Sullivan W."/>
            <person name="Andreopoulos W.B."/>
            <person name="Clum A."/>
            <person name="Lindquist E."/>
            <person name="Daum C."/>
            <person name="Ramamoorthy G.K."/>
            <person name="Gryganskyi A."/>
            <person name="Culley D."/>
            <person name="Magnuson J.K."/>
            <person name="James T.Y."/>
            <person name="O'Malley M.A."/>
            <person name="Stajich J.E."/>
            <person name="Spatafora J.W."/>
            <person name="Visel A."/>
            <person name="Grigoriev I.V."/>
        </authorList>
    </citation>
    <scope>NUCLEOTIDE SEQUENCE [LARGE SCALE GENOMIC DNA]</scope>
    <source>
        <strain evidence="8 9">CBS 129021</strain>
    </source>
</reference>
<accession>A0A1Y2DUP4</accession>
<feature type="transmembrane region" description="Helical" evidence="6">
    <location>
        <begin position="48"/>
        <end position="76"/>
    </location>
</feature>
<keyword evidence="9" id="KW-1185">Reference proteome</keyword>
<dbReference type="Proteomes" id="UP000193689">
    <property type="component" value="Unassembled WGS sequence"/>
</dbReference>
<gene>
    <name evidence="8" type="ORF">BCR38DRAFT_515892</name>
</gene>
<dbReference type="EMBL" id="MCFJ01000008">
    <property type="protein sequence ID" value="ORY62978.1"/>
    <property type="molecule type" value="Genomic_DNA"/>
</dbReference>
<dbReference type="PANTHER" id="PTHR33048">
    <property type="entry name" value="PTH11-LIKE INTEGRAL MEMBRANE PROTEIN (AFU_ORTHOLOGUE AFUA_5G11245)"/>
    <property type="match status" value="1"/>
</dbReference>
<dbReference type="GeneID" id="63781298"/>